<reference evidence="3 4" key="1">
    <citation type="submission" date="2020-09" db="EMBL/GenBank/DDBJ databases">
        <title>Methylomonas albis sp. nov. and Methylomonas fluvii sp. nov.: Two cold-adapted methanotrophs from the River Elbe and an amended description of Methylovulum psychrotolerans strain Eb1.</title>
        <authorList>
            <person name="Bussmann I.K."/>
            <person name="Klings K.-W."/>
            <person name="Warnstedt J."/>
            <person name="Hoppert M."/>
            <person name="Saborowski A."/>
            <person name="Horn F."/>
            <person name="Liebner S."/>
        </authorList>
    </citation>
    <scope>NUCLEOTIDE SEQUENCE [LARGE SCALE GENOMIC DNA]</scope>
    <source>
        <strain evidence="3 4">EbA</strain>
    </source>
</reference>
<evidence type="ECO:0000256" key="1">
    <source>
        <dbReference type="SAM" id="MobiDB-lite"/>
    </source>
</evidence>
<feature type="domain" description="DNA topoisomerase type IA zn finger" evidence="2">
    <location>
        <begin position="9"/>
        <end position="43"/>
    </location>
</feature>
<keyword evidence="4" id="KW-1185">Reference proteome</keyword>
<feature type="domain" description="DNA topoisomerase type IA zn finger" evidence="2">
    <location>
        <begin position="58"/>
        <end position="97"/>
    </location>
</feature>
<protein>
    <submittedName>
        <fullName evidence="3">Topoisomerase DNA-binding C4 zinc finger domain-containing protein</fullName>
    </submittedName>
</protein>
<evidence type="ECO:0000313" key="3">
    <source>
        <dbReference type="EMBL" id="MBD9357396.1"/>
    </source>
</evidence>
<dbReference type="Pfam" id="PF01396">
    <property type="entry name" value="Zn_ribbon_Top1"/>
    <property type="match status" value="2"/>
</dbReference>
<accession>A0ABR9D3N7</accession>
<feature type="region of interest" description="Disordered" evidence="1">
    <location>
        <begin position="44"/>
        <end position="64"/>
    </location>
</feature>
<name>A0ABR9D3N7_9GAMM</name>
<proteinExistence type="predicted"/>
<evidence type="ECO:0000313" key="4">
    <source>
        <dbReference type="Proteomes" id="UP000652176"/>
    </source>
</evidence>
<dbReference type="GO" id="GO:0003677">
    <property type="term" value="F:DNA binding"/>
    <property type="evidence" value="ECO:0007669"/>
    <property type="project" value="UniProtKB-KW"/>
</dbReference>
<dbReference type="InterPro" id="IPR013498">
    <property type="entry name" value="Topo_IA_Znf"/>
</dbReference>
<dbReference type="SUPFAM" id="SSF57783">
    <property type="entry name" value="Zinc beta-ribbon"/>
    <property type="match status" value="1"/>
</dbReference>
<dbReference type="RefSeq" id="WP_192375678.1">
    <property type="nucleotide sequence ID" value="NZ_CAJHIV010000001.1"/>
</dbReference>
<dbReference type="Proteomes" id="UP000652176">
    <property type="component" value="Unassembled WGS sequence"/>
</dbReference>
<dbReference type="Gene3D" id="3.30.65.10">
    <property type="entry name" value="Bacterial Topoisomerase I, domain 1"/>
    <property type="match status" value="2"/>
</dbReference>
<evidence type="ECO:0000259" key="2">
    <source>
        <dbReference type="Pfam" id="PF01396"/>
    </source>
</evidence>
<dbReference type="EMBL" id="JACXSS010000001">
    <property type="protein sequence ID" value="MBD9357396.1"/>
    <property type="molecule type" value="Genomic_DNA"/>
</dbReference>
<keyword evidence="3" id="KW-0238">DNA-binding</keyword>
<organism evidence="3 4">
    <name type="scientific">Methylomonas albis</name>
    <dbReference type="NCBI Taxonomy" id="1854563"/>
    <lineage>
        <taxon>Bacteria</taxon>
        <taxon>Pseudomonadati</taxon>
        <taxon>Pseudomonadota</taxon>
        <taxon>Gammaproteobacteria</taxon>
        <taxon>Methylococcales</taxon>
        <taxon>Methylococcaceae</taxon>
        <taxon>Methylomonas</taxon>
    </lineage>
</organism>
<comment type="caution">
    <text evidence="3">The sequence shown here is derived from an EMBL/GenBank/DDBJ whole genome shotgun (WGS) entry which is preliminary data.</text>
</comment>
<sequence length="102" mass="11757">MSCKPTEFDCPSCKIRLVRRKNRYGYFWGCSNYPECQMILPDEESKPGKQRSTAKSTGETCPECGEGERVERTIRKGRRRGQTFIGCSRFPACTYTEYVGHQ</sequence>
<gene>
    <name evidence="3" type="ORF">IE877_16175</name>
</gene>